<name>A0A932ZSE6_UNCTE</name>
<comment type="caution">
    <text evidence="2">The sequence shown here is derived from an EMBL/GenBank/DDBJ whole genome shotgun (WGS) entry which is preliminary data.</text>
</comment>
<organism evidence="2 3">
    <name type="scientific">Tectimicrobiota bacterium</name>
    <dbReference type="NCBI Taxonomy" id="2528274"/>
    <lineage>
        <taxon>Bacteria</taxon>
        <taxon>Pseudomonadati</taxon>
        <taxon>Nitrospinota/Tectimicrobiota group</taxon>
        <taxon>Candidatus Tectimicrobiota</taxon>
    </lineage>
</organism>
<protein>
    <submittedName>
        <fullName evidence="2">Uncharacterized protein</fullName>
    </submittedName>
</protein>
<evidence type="ECO:0000256" key="1">
    <source>
        <dbReference type="SAM" id="MobiDB-lite"/>
    </source>
</evidence>
<accession>A0A932ZSE6</accession>
<feature type="compositionally biased region" description="Basic and acidic residues" evidence="1">
    <location>
        <begin position="71"/>
        <end position="82"/>
    </location>
</feature>
<feature type="region of interest" description="Disordered" evidence="1">
    <location>
        <begin position="59"/>
        <end position="82"/>
    </location>
</feature>
<evidence type="ECO:0000313" key="2">
    <source>
        <dbReference type="EMBL" id="MBI4251232.1"/>
    </source>
</evidence>
<dbReference type="AlphaFoldDB" id="A0A932ZSE6"/>
<sequence>MASIPRNALGYPQFGEAEWARRDALAEAIMARENLAALMAAGRPRGSALLNWLTHYPGHTPAWSARARGGGGREKGWPRASR</sequence>
<evidence type="ECO:0000313" key="3">
    <source>
        <dbReference type="Proteomes" id="UP000752292"/>
    </source>
</evidence>
<dbReference type="Proteomes" id="UP000752292">
    <property type="component" value="Unassembled WGS sequence"/>
</dbReference>
<proteinExistence type="predicted"/>
<dbReference type="EMBL" id="JACQRX010000092">
    <property type="protein sequence ID" value="MBI4251232.1"/>
    <property type="molecule type" value="Genomic_DNA"/>
</dbReference>
<gene>
    <name evidence="2" type="ORF">HY618_02135</name>
</gene>
<reference evidence="2" key="1">
    <citation type="submission" date="2020-07" db="EMBL/GenBank/DDBJ databases">
        <title>Huge and variable diversity of episymbiotic CPR bacteria and DPANN archaea in groundwater ecosystems.</title>
        <authorList>
            <person name="He C.Y."/>
            <person name="Keren R."/>
            <person name="Whittaker M."/>
            <person name="Farag I.F."/>
            <person name="Doudna J."/>
            <person name="Cate J.H.D."/>
            <person name="Banfield J.F."/>
        </authorList>
    </citation>
    <scope>NUCLEOTIDE SEQUENCE</scope>
    <source>
        <strain evidence="2">NC_groundwater_1370_Ag_S-0.2um_69_93</strain>
    </source>
</reference>